<evidence type="ECO:0000256" key="3">
    <source>
        <dbReference type="SAM" id="SignalP"/>
    </source>
</evidence>
<dbReference type="Proteomes" id="UP000664521">
    <property type="component" value="Unassembled WGS sequence"/>
</dbReference>
<dbReference type="SUPFAM" id="SSF51905">
    <property type="entry name" value="FAD/NAD(P)-binding domain"/>
    <property type="match status" value="1"/>
</dbReference>
<feature type="binding site" evidence="2">
    <location>
        <begin position="534"/>
        <end position="535"/>
    </location>
    <ligand>
        <name>FAD</name>
        <dbReference type="ChEBI" id="CHEBI:57692"/>
    </ligand>
</feature>
<dbReference type="Pfam" id="PF00732">
    <property type="entry name" value="GMC_oxred_N"/>
    <property type="match status" value="1"/>
</dbReference>
<feature type="binding site" evidence="2">
    <location>
        <position position="244"/>
    </location>
    <ligand>
        <name>FAD</name>
        <dbReference type="ChEBI" id="CHEBI:57692"/>
    </ligand>
</feature>
<evidence type="ECO:0000259" key="4">
    <source>
        <dbReference type="PROSITE" id="PS00624"/>
    </source>
</evidence>
<keyword evidence="2" id="KW-0274">FAD</keyword>
<dbReference type="GO" id="GO:0050660">
    <property type="term" value="F:flavin adenine dinucleotide binding"/>
    <property type="evidence" value="ECO:0007669"/>
    <property type="project" value="InterPro"/>
</dbReference>
<dbReference type="PRINTS" id="PR00411">
    <property type="entry name" value="PNDRDTASEI"/>
</dbReference>
<accession>A0A8H3G151</accession>
<evidence type="ECO:0000256" key="2">
    <source>
        <dbReference type="PIRSR" id="PIRSR000137-2"/>
    </source>
</evidence>
<name>A0A8H3G151_9LECA</name>
<keyword evidence="6" id="KW-1185">Reference proteome</keyword>
<dbReference type="PROSITE" id="PS00624">
    <property type="entry name" value="GMC_OXRED_2"/>
    <property type="match status" value="1"/>
</dbReference>
<protein>
    <recommendedName>
        <fullName evidence="4">Glucose-methanol-choline oxidoreductase N-terminal domain-containing protein</fullName>
    </recommendedName>
</protein>
<sequence length="553" mass="58767">MFLFSLLFLCHVLGLTLASPTQPRSLATTAWDYIVVGSGPAGIIAATRLSENTAKKVLLLEGGGPSYYVTGGRERPSWLSGTSLSRVDVPGLYLSIFSTPSSLTCGKNVNAFGGCTIGGCSAINAGLFFEPPASDFDKYFPTGWKHSDLVPSINRLYATQPSSDAPSADHMQYLQSGYTAAKNWIVNKAGFTELPINANAARKTKVFGHPVYDYNNAQRGGPAISYLQKALTRSNFHLQSGAWVQRVVRTGSHATGVVANVNGVTTTYSLSAKGRVIVSGGALKSPELLMKSGIGDPAVLERLHAANKLGGLPSKSWINNTAVGAKLFDNPNTFIELSSPKVQSYVYTYENPPASDKALYLQHRSGPYSFASEISVFWDTVKRSDGSLAGMQGTIGTAGYSGYQNSSTVTLNIYGTSGLKSTGKVVLDSNFVPGQSGVYYSNPQDAQDIATFIRRIFDALPGTGITPLNIPQSATHAQIAKYITTPSAYAVGQVNHWSSSCRFGSCVDTNTVVVGMKNLHVVDASIVAPLTVNPQMGVMIAAERAAELIKLLG</sequence>
<dbReference type="InterPro" id="IPR053208">
    <property type="entry name" value="GMC_Oxidoreductase_CD"/>
</dbReference>
<comment type="similarity">
    <text evidence="1">Belongs to the GMC oxidoreductase family.</text>
</comment>
<evidence type="ECO:0000313" key="5">
    <source>
        <dbReference type="EMBL" id="CAF9934707.1"/>
    </source>
</evidence>
<keyword evidence="2" id="KW-0285">Flavoprotein</keyword>
<dbReference type="InterPro" id="IPR036188">
    <property type="entry name" value="FAD/NAD-bd_sf"/>
</dbReference>
<dbReference type="InterPro" id="IPR012132">
    <property type="entry name" value="GMC_OxRdtase"/>
</dbReference>
<gene>
    <name evidence="5" type="ORF">HETSPECPRED_009325</name>
</gene>
<dbReference type="OrthoDB" id="413885at2759"/>
<dbReference type="EMBL" id="CAJPDS010000077">
    <property type="protein sequence ID" value="CAF9934707.1"/>
    <property type="molecule type" value="Genomic_DNA"/>
</dbReference>
<dbReference type="PANTHER" id="PTHR47190">
    <property type="entry name" value="DEHYDROGENASE, PUTATIVE-RELATED"/>
    <property type="match status" value="1"/>
</dbReference>
<proteinExistence type="inferred from homology"/>
<comment type="caution">
    <text evidence="5">The sequence shown here is derived from an EMBL/GenBank/DDBJ whole genome shotgun (WGS) entry which is preliminary data.</text>
</comment>
<dbReference type="Gene3D" id="3.30.410.10">
    <property type="entry name" value="Cholesterol Oxidase, domain 2"/>
    <property type="match status" value="1"/>
</dbReference>
<dbReference type="GO" id="GO:0016614">
    <property type="term" value="F:oxidoreductase activity, acting on CH-OH group of donors"/>
    <property type="evidence" value="ECO:0007669"/>
    <property type="project" value="InterPro"/>
</dbReference>
<dbReference type="AlphaFoldDB" id="A0A8H3G151"/>
<dbReference type="InterPro" id="IPR007867">
    <property type="entry name" value="GMC_OxRtase_C"/>
</dbReference>
<comment type="cofactor">
    <cofactor evidence="2">
        <name>FAD</name>
        <dbReference type="ChEBI" id="CHEBI:57692"/>
    </cofactor>
</comment>
<dbReference type="InterPro" id="IPR000172">
    <property type="entry name" value="GMC_OxRdtase_N"/>
</dbReference>
<dbReference type="SUPFAM" id="SSF54373">
    <property type="entry name" value="FAD-linked reductases, C-terminal domain"/>
    <property type="match status" value="1"/>
</dbReference>
<dbReference type="Gene3D" id="3.50.50.60">
    <property type="entry name" value="FAD/NAD(P)-binding domain"/>
    <property type="match status" value="1"/>
</dbReference>
<keyword evidence="3" id="KW-0732">Signal</keyword>
<organism evidence="5 6">
    <name type="scientific">Heterodermia speciosa</name>
    <dbReference type="NCBI Taxonomy" id="116794"/>
    <lineage>
        <taxon>Eukaryota</taxon>
        <taxon>Fungi</taxon>
        <taxon>Dikarya</taxon>
        <taxon>Ascomycota</taxon>
        <taxon>Pezizomycotina</taxon>
        <taxon>Lecanoromycetes</taxon>
        <taxon>OSLEUM clade</taxon>
        <taxon>Lecanoromycetidae</taxon>
        <taxon>Caliciales</taxon>
        <taxon>Physciaceae</taxon>
        <taxon>Heterodermia</taxon>
    </lineage>
</organism>
<dbReference type="Pfam" id="PF05199">
    <property type="entry name" value="GMC_oxred_C"/>
    <property type="match status" value="1"/>
</dbReference>
<dbReference type="PANTHER" id="PTHR47190:SF1">
    <property type="entry name" value="GLUCOSE-METHANOL-CHOLINE OXIDOREDUCTASE N-TERMINAL DOMAIN-CONTAINING PROTEIN"/>
    <property type="match status" value="1"/>
</dbReference>
<feature type="domain" description="Glucose-methanol-choline oxidoreductase N-terminal" evidence="4">
    <location>
        <begin position="281"/>
        <end position="295"/>
    </location>
</feature>
<feature type="signal peptide" evidence="3">
    <location>
        <begin position="1"/>
        <end position="18"/>
    </location>
</feature>
<dbReference type="PIRSF" id="PIRSF000137">
    <property type="entry name" value="Alcohol_oxidase"/>
    <property type="match status" value="1"/>
</dbReference>
<evidence type="ECO:0000313" key="6">
    <source>
        <dbReference type="Proteomes" id="UP000664521"/>
    </source>
</evidence>
<evidence type="ECO:0000256" key="1">
    <source>
        <dbReference type="ARBA" id="ARBA00010790"/>
    </source>
</evidence>
<reference evidence="5" key="1">
    <citation type="submission" date="2021-03" db="EMBL/GenBank/DDBJ databases">
        <authorList>
            <person name="Tagirdzhanova G."/>
        </authorList>
    </citation>
    <scope>NUCLEOTIDE SEQUENCE</scope>
</reference>
<feature type="chain" id="PRO_5034620618" description="Glucose-methanol-choline oxidoreductase N-terminal domain-containing protein" evidence="3">
    <location>
        <begin position="19"/>
        <end position="553"/>
    </location>
</feature>